<dbReference type="PIRSF" id="PIRSF000654">
    <property type="entry name" value="Integrin-linked_kinase"/>
    <property type="match status" value="1"/>
</dbReference>
<organism evidence="4">
    <name type="scientific">Guillardia theta (strain CCMP2712)</name>
    <name type="common">Cryptophyte</name>
    <dbReference type="NCBI Taxonomy" id="905079"/>
    <lineage>
        <taxon>Eukaryota</taxon>
        <taxon>Cryptophyceae</taxon>
        <taxon>Pyrenomonadales</taxon>
        <taxon>Geminigeraceae</taxon>
        <taxon>Guillardia</taxon>
    </lineage>
</organism>
<dbReference type="PRINTS" id="PR00109">
    <property type="entry name" value="TYRKINASE"/>
</dbReference>
<dbReference type="InterPro" id="IPR001245">
    <property type="entry name" value="Ser-Thr/Tyr_kinase_cat_dom"/>
</dbReference>
<dbReference type="InterPro" id="IPR050198">
    <property type="entry name" value="Non-receptor_tyrosine_kinases"/>
</dbReference>
<dbReference type="Gene3D" id="1.10.510.10">
    <property type="entry name" value="Transferase(Phosphotransferase) domain 1"/>
    <property type="match status" value="1"/>
</dbReference>
<proteinExistence type="predicted"/>
<dbReference type="PROSITE" id="PS50011">
    <property type="entry name" value="PROTEIN_KINASE_DOM"/>
    <property type="match status" value="1"/>
</dbReference>
<dbReference type="GO" id="GO:0004672">
    <property type="term" value="F:protein kinase activity"/>
    <property type="evidence" value="ECO:0007669"/>
    <property type="project" value="InterPro"/>
</dbReference>
<dbReference type="eggNOG" id="KOG4278">
    <property type="taxonomic scope" value="Eukaryota"/>
</dbReference>
<evidence type="ECO:0000313" key="4">
    <source>
        <dbReference type="EMBL" id="EKX46784.1"/>
    </source>
</evidence>
<dbReference type="SUPFAM" id="SSF56112">
    <property type="entry name" value="Protein kinase-like (PK-like)"/>
    <property type="match status" value="1"/>
</dbReference>
<dbReference type="KEGG" id="gtt:GUITHDRAFT_70280"/>
<dbReference type="PaxDb" id="55529-EKX46784"/>
<dbReference type="AlphaFoldDB" id="L1JF93"/>
<dbReference type="GeneID" id="17303372"/>
<reference evidence="6" key="2">
    <citation type="submission" date="2012-11" db="EMBL/GenBank/DDBJ databases">
        <authorList>
            <person name="Kuo A."/>
            <person name="Curtis B.A."/>
            <person name="Tanifuji G."/>
            <person name="Burki F."/>
            <person name="Gruber A."/>
            <person name="Irimia M."/>
            <person name="Maruyama S."/>
            <person name="Arias M.C."/>
            <person name="Ball S.G."/>
            <person name="Gile G.H."/>
            <person name="Hirakawa Y."/>
            <person name="Hopkins J.F."/>
            <person name="Rensing S.A."/>
            <person name="Schmutz J."/>
            <person name="Symeonidi A."/>
            <person name="Elias M."/>
            <person name="Eveleigh R.J."/>
            <person name="Herman E.K."/>
            <person name="Klute M.J."/>
            <person name="Nakayama T."/>
            <person name="Obornik M."/>
            <person name="Reyes-Prieto A."/>
            <person name="Armbrust E.V."/>
            <person name="Aves S.J."/>
            <person name="Beiko R.G."/>
            <person name="Coutinho P."/>
            <person name="Dacks J.B."/>
            <person name="Durnford D.G."/>
            <person name="Fast N.M."/>
            <person name="Green B.R."/>
            <person name="Grisdale C."/>
            <person name="Hempe F."/>
            <person name="Henrissat B."/>
            <person name="Hoppner M.P."/>
            <person name="Ishida K.-I."/>
            <person name="Kim E."/>
            <person name="Koreny L."/>
            <person name="Kroth P.G."/>
            <person name="Liu Y."/>
            <person name="Malik S.-B."/>
            <person name="Maier U.G."/>
            <person name="McRose D."/>
            <person name="Mock T."/>
            <person name="Neilson J.A."/>
            <person name="Onodera N.T."/>
            <person name="Poole A.M."/>
            <person name="Pritham E.J."/>
            <person name="Richards T.A."/>
            <person name="Rocap G."/>
            <person name="Roy S.W."/>
            <person name="Sarai C."/>
            <person name="Schaack S."/>
            <person name="Shirato S."/>
            <person name="Slamovits C.H."/>
            <person name="Spencer D.F."/>
            <person name="Suzuki S."/>
            <person name="Worden A.Z."/>
            <person name="Zauner S."/>
            <person name="Barry K."/>
            <person name="Bell C."/>
            <person name="Bharti A.K."/>
            <person name="Crow J.A."/>
            <person name="Grimwood J."/>
            <person name="Kramer R."/>
            <person name="Lindquist E."/>
            <person name="Lucas S."/>
            <person name="Salamov A."/>
            <person name="McFadden G.I."/>
            <person name="Lane C.E."/>
            <person name="Keeling P.J."/>
            <person name="Gray M.W."/>
            <person name="Grigoriev I.V."/>
            <person name="Archibald J.M."/>
        </authorList>
    </citation>
    <scope>NUCLEOTIDE SEQUENCE</scope>
    <source>
        <strain evidence="6">CCMP2712</strain>
    </source>
</reference>
<reference evidence="5" key="3">
    <citation type="submission" date="2015-06" db="UniProtKB">
        <authorList>
            <consortium name="EnsemblProtists"/>
        </authorList>
    </citation>
    <scope>IDENTIFICATION</scope>
</reference>
<dbReference type="InterPro" id="IPR011009">
    <property type="entry name" value="Kinase-like_dom_sf"/>
</dbReference>
<dbReference type="EMBL" id="JH992993">
    <property type="protein sequence ID" value="EKX46784.1"/>
    <property type="molecule type" value="Genomic_DNA"/>
</dbReference>
<sequence>MWKQQGGKIRTVTVTSTKDKGDRLHESACLRDAVRKAGKHEHIVELLGVAQNEPVGFNSLVMEFSSMGSLDRVLQTAKAGGSGVSNVVLVEAAKQACEGMLHLHQNGIIHCNLAAHNLMVMSFHASDYRSVRVKVADYLSSLFLPRRGERTQGRVSSREDDVRWQAPETISSGTHSSKSDVWSYGIVLWQIWSMGSLPFPHLKTPREVKDRVLRGEVPGRLPSSTCPDKVYSTMELCWGQQPHKRTSFLLLRAMLKEVNREVLVSREPRKKRGGK</sequence>
<evidence type="ECO:0000256" key="1">
    <source>
        <dbReference type="ARBA" id="ARBA00022741"/>
    </source>
</evidence>
<evidence type="ECO:0000259" key="3">
    <source>
        <dbReference type="PROSITE" id="PS50011"/>
    </source>
</evidence>
<feature type="domain" description="Protein kinase" evidence="3">
    <location>
        <begin position="1"/>
        <end position="263"/>
    </location>
</feature>
<dbReference type="Pfam" id="PF07714">
    <property type="entry name" value="PK_Tyr_Ser-Thr"/>
    <property type="match status" value="1"/>
</dbReference>
<dbReference type="RefSeq" id="XP_005833764.1">
    <property type="nucleotide sequence ID" value="XM_005833707.1"/>
</dbReference>
<keyword evidence="2" id="KW-0067">ATP-binding</keyword>
<evidence type="ECO:0000313" key="5">
    <source>
        <dbReference type="EnsemblProtists" id="EKX46784"/>
    </source>
</evidence>
<protein>
    <recommendedName>
        <fullName evidence="3">Protein kinase domain-containing protein</fullName>
    </recommendedName>
</protein>
<keyword evidence="1" id="KW-0547">Nucleotide-binding</keyword>
<evidence type="ECO:0000256" key="2">
    <source>
        <dbReference type="ARBA" id="ARBA00022840"/>
    </source>
</evidence>
<accession>L1JF93</accession>
<dbReference type="HOGENOM" id="CLU_000288_7_40_1"/>
<gene>
    <name evidence="4" type="ORF">GUITHDRAFT_70280</name>
</gene>
<name>L1JF93_GUITC</name>
<dbReference type="GO" id="GO:0005524">
    <property type="term" value="F:ATP binding"/>
    <property type="evidence" value="ECO:0007669"/>
    <property type="project" value="UniProtKB-KW"/>
</dbReference>
<dbReference type="OMA" id="LICEHER"/>
<dbReference type="OrthoDB" id="28230at2759"/>
<keyword evidence="6" id="KW-1185">Reference proteome</keyword>
<dbReference type="EnsemblProtists" id="EKX46784">
    <property type="protein sequence ID" value="EKX46784"/>
    <property type="gene ID" value="GUITHDRAFT_70280"/>
</dbReference>
<evidence type="ECO:0000313" key="6">
    <source>
        <dbReference type="Proteomes" id="UP000011087"/>
    </source>
</evidence>
<dbReference type="InterPro" id="IPR000719">
    <property type="entry name" value="Prot_kinase_dom"/>
</dbReference>
<dbReference type="Proteomes" id="UP000011087">
    <property type="component" value="Unassembled WGS sequence"/>
</dbReference>
<dbReference type="STRING" id="905079.L1JF93"/>
<dbReference type="PANTHER" id="PTHR24418">
    <property type="entry name" value="TYROSINE-PROTEIN KINASE"/>
    <property type="match status" value="1"/>
</dbReference>
<reference evidence="4 6" key="1">
    <citation type="journal article" date="2012" name="Nature">
        <title>Algal genomes reveal evolutionary mosaicism and the fate of nucleomorphs.</title>
        <authorList>
            <consortium name="DOE Joint Genome Institute"/>
            <person name="Curtis B.A."/>
            <person name="Tanifuji G."/>
            <person name="Burki F."/>
            <person name="Gruber A."/>
            <person name="Irimia M."/>
            <person name="Maruyama S."/>
            <person name="Arias M.C."/>
            <person name="Ball S.G."/>
            <person name="Gile G.H."/>
            <person name="Hirakawa Y."/>
            <person name="Hopkins J.F."/>
            <person name="Kuo A."/>
            <person name="Rensing S.A."/>
            <person name="Schmutz J."/>
            <person name="Symeonidi A."/>
            <person name="Elias M."/>
            <person name="Eveleigh R.J."/>
            <person name="Herman E.K."/>
            <person name="Klute M.J."/>
            <person name="Nakayama T."/>
            <person name="Obornik M."/>
            <person name="Reyes-Prieto A."/>
            <person name="Armbrust E.V."/>
            <person name="Aves S.J."/>
            <person name="Beiko R.G."/>
            <person name="Coutinho P."/>
            <person name="Dacks J.B."/>
            <person name="Durnford D.G."/>
            <person name="Fast N.M."/>
            <person name="Green B.R."/>
            <person name="Grisdale C.J."/>
            <person name="Hempel F."/>
            <person name="Henrissat B."/>
            <person name="Hoppner M.P."/>
            <person name="Ishida K."/>
            <person name="Kim E."/>
            <person name="Koreny L."/>
            <person name="Kroth P.G."/>
            <person name="Liu Y."/>
            <person name="Malik S.B."/>
            <person name="Maier U.G."/>
            <person name="McRose D."/>
            <person name="Mock T."/>
            <person name="Neilson J.A."/>
            <person name="Onodera N.T."/>
            <person name="Poole A.M."/>
            <person name="Pritham E.J."/>
            <person name="Richards T.A."/>
            <person name="Rocap G."/>
            <person name="Roy S.W."/>
            <person name="Sarai C."/>
            <person name="Schaack S."/>
            <person name="Shirato S."/>
            <person name="Slamovits C.H."/>
            <person name="Spencer D.F."/>
            <person name="Suzuki S."/>
            <person name="Worden A.Z."/>
            <person name="Zauner S."/>
            <person name="Barry K."/>
            <person name="Bell C."/>
            <person name="Bharti A.K."/>
            <person name="Crow J.A."/>
            <person name="Grimwood J."/>
            <person name="Kramer R."/>
            <person name="Lindquist E."/>
            <person name="Lucas S."/>
            <person name="Salamov A."/>
            <person name="McFadden G.I."/>
            <person name="Lane C.E."/>
            <person name="Keeling P.J."/>
            <person name="Gray M.W."/>
            <person name="Grigoriev I.V."/>
            <person name="Archibald J.M."/>
        </authorList>
    </citation>
    <scope>NUCLEOTIDE SEQUENCE</scope>
    <source>
        <strain evidence="4 6">CCMP2712</strain>
    </source>
</reference>